<evidence type="ECO:0000313" key="3">
    <source>
        <dbReference type="Proteomes" id="UP000053127"/>
    </source>
</evidence>
<comment type="caution">
    <text evidence="2">The sequence shown here is derived from an EMBL/GenBank/DDBJ whole genome shotgun (WGS) entry which is preliminary data.</text>
</comment>
<dbReference type="RefSeq" id="WP_067124412.1">
    <property type="nucleotide sequence ID" value="NZ_JBFACD010000020.1"/>
</dbReference>
<reference evidence="2 3" key="1">
    <citation type="submission" date="2015-10" db="EMBL/GenBank/DDBJ databases">
        <title>Draft genome sequence of Streptomyces yokosukanensis DSM 40224, type strain for the species Streptomyces yokosukanensis.</title>
        <authorList>
            <person name="Ruckert C."/>
            <person name="Winkler A."/>
            <person name="Kalinowski J."/>
            <person name="Kampfer P."/>
            <person name="Glaeser S."/>
        </authorList>
    </citation>
    <scope>NUCLEOTIDE SEQUENCE [LARGE SCALE GENOMIC DNA]</scope>
    <source>
        <strain evidence="2 3">DSM 40224</strain>
    </source>
</reference>
<dbReference type="AlphaFoldDB" id="A0A117Q211"/>
<dbReference type="EMBL" id="LMWN01000024">
    <property type="protein sequence ID" value="KUN04903.1"/>
    <property type="molecule type" value="Genomic_DNA"/>
</dbReference>
<accession>A0A117Q211</accession>
<feature type="region of interest" description="Disordered" evidence="1">
    <location>
        <begin position="22"/>
        <end position="60"/>
    </location>
</feature>
<evidence type="ECO:0000256" key="1">
    <source>
        <dbReference type="SAM" id="MobiDB-lite"/>
    </source>
</evidence>
<name>A0A117Q211_9ACTN</name>
<keyword evidence="3" id="KW-1185">Reference proteome</keyword>
<sequence>MPGRRRRRSVAYGEGATALRRRHPAHHRALPPGVDRMTPPGIDRTPPYGIDRTRRTTSTA</sequence>
<organism evidence="2 3">
    <name type="scientific">Streptomyces yokosukanensis</name>
    <dbReference type="NCBI Taxonomy" id="67386"/>
    <lineage>
        <taxon>Bacteria</taxon>
        <taxon>Bacillati</taxon>
        <taxon>Actinomycetota</taxon>
        <taxon>Actinomycetes</taxon>
        <taxon>Kitasatosporales</taxon>
        <taxon>Streptomycetaceae</taxon>
        <taxon>Streptomyces</taxon>
    </lineage>
</organism>
<evidence type="ECO:0000313" key="2">
    <source>
        <dbReference type="EMBL" id="KUN04903.1"/>
    </source>
</evidence>
<proteinExistence type="predicted"/>
<dbReference type="Proteomes" id="UP000053127">
    <property type="component" value="Unassembled WGS sequence"/>
</dbReference>
<protein>
    <submittedName>
        <fullName evidence="2">Uncharacterized protein</fullName>
    </submittedName>
</protein>
<gene>
    <name evidence="2" type="ORF">AQI95_18685</name>
</gene>